<dbReference type="STRING" id="42251.A0A2T6ZX16"/>
<dbReference type="OrthoDB" id="6614653at2759"/>
<organism evidence="1 2">
    <name type="scientific">Tuber borchii</name>
    <name type="common">White truffle</name>
    <dbReference type="NCBI Taxonomy" id="42251"/>
    <lineage>
        <taxon>Eukaryota</taxon>
        <taxon>Fungi</taxon>
        <taxon>Dikarya</taxon>
        <taxon>Ascomycota</taxon>
        <taxon>Pezizomycotina</taxon>
        <taxon>Pezizomycetes</taxon>
        <taxon>Pezizales</taxon>
        <taxon>Tuberaceae</taxon>
        <taxon>Tuber</taxon>
    </lineage>
</organism>
<accession>A0A2T6ZX16</accession>
<dbReference type="Proteomes" id="UP000244722">
    <property type="component" value="Unassembled WGS sequence"/>
</dbReference>
<evidence type="ECO:0000313" key="1">
    <source>
        <dbReference type="EMBL" id="PUU80019.1"/>
    </source>
</evidence>
<evidence type="ECO:0000313" key="2">
    <source>
        <dbReference type="Proteomes" id="UP000244722"/>
    </source>
</evidence>
<dbReference type="AlphaFoldDB" id="A0A2T6ZX16"/>
<keyword evidence="2" id="KW-1185">Reference proteome</keyword>
<reference evidence="1 2" key="1">
    <citation type="submission" date="2017-04" db="EMBL/GenBank/DDBJ databases">
        <title>Draft genome sequence of Tuber borchii Vittad., a whitish edible truffle.</title>
        <authorList>
            <consortium name="DOE Joint Genome Institute"/>
            <person name="Murat C."/>
            <person name="Kuo A."/>
            <person name="Barry K.W."/>
            <person name="Clum A."/>
            <person name="Dockter R.B."/>
            <person name="Fauchery L."/>
            <person name="Iotti M."/>
            <person name="Kohler A."/>
            <person name="Labutti K."/>
            <person name="Lindquist E.A."/>
            <person name="Lipzen A."/>
            <person name="Ohm R.A."/>
            <person name="Wang M."/>
            <person name="Grigoriev I.V."/>
            <person name="Zambonelli A."/>
            <person name="Martin F.M."/>
        </authorList>
    </citation>
    <scope>NUCLEOTIDE SEQUENCE [LARGE SCALE GENOMIC DNA]</scope>
    <source>
        <strain evidence="1 2">Tbo3840</strain>
    </source>
</reference>
<name>A0A2T6ZX16_TUBBO</name>
<dbReference type="Gene3D" id="2.60.120.590">
    <property type="entry name" value="Alpha-ketoglutarate-dependent dioxygenase AlkB-like"/>
    <property type="match status" value="1"/>
</dbReference>
<dbReference type="InterPro" id="IPR037151">
    <property type="entry name" value="AlkB-like_sf"/>
</dbReference>
<proteinExistence type="predicted"/>
<protein>
    <submittedName>
        <fullName evidence="1">Uncharacterized protein</fullName>
    </submittedName>
</protein>
<comment type="caution">
    <text evidence="1">The sequence shown here is derived from an EMBL/GenBank/DDBJ whole genome shotgun (WGS) entry which is preliminary data.</text>
</comment>
<dbReference type="EMBL" id="NESQ01000074">
    <property type="protein sequence ID" value="PUU80019.1"/>
    <property type="molecule type" value="Genomic_DNA"/>
</dbReference>
<gene>
    <name evidence="1" type="ORF">B9Z19DRAFT_1080318</name>
</gene>
<sequence length="82" mass="8918">MLDKTLQWVKVGGQCDWSPEKYPMDSSSLPEFLPDIPVFVSSIFGNAAQTAIVNIYSPGETLAPDRDISESSPAVVVSFARL</sequence>